<reference evidence="2 3" key="1">
    <citation type="submission" date="2019-11" db="EMBL/GenBank/DDBJ databases">
        <title>Pedobacter sp. HMF7056 Genome sequencing and assembly.</title>
        <authorList>
            <person name="Kang H."/>
            <person name="Kim H."/>
            <person name="Joh K."/>
        </authorList>
    </citation>
    <scope>NUCLEOTIDE SEQUENCE [LARGE SCALE GENOMIC DNA]</scope>
    <source>
        <strain evidence="2 3">HMF7056</strain>
    </source>
</reference>
<proteinExistence type="predicted"/>
<organism evidence="2 3">
    <name type="scientific">Hufsiella ginkgonis</name>
    <dbReference type="NCBI Taxonomy" id="2695274"/>
    <lineage>
        <taxon>Bacteria</taxon>
        <taxon>Pseudomonadati</taxon>
        <taxon>Bacteroidota</taxon>
        <taxon>Sphingobacteriia</taxon>
        <taxon>Sphingobacteriales</taxon>
        <taxon>Sphingobacteriaceae</taxon>
        <taxon>Hufsiella</taxon>
    </lineage>
</organism>
<dbReference type="Proteomes" id="UP000451233">
    <property type="component" value="Unassembled WGS sequence"/>
</dbReference>
<evidence type="ECO:0000313" key="2">
    <source>
        <dbReference type="EMBL" id="MXV15964.1"/>
    </source>
</evidence>
<keyword evidence="3" id="KW-1185">Reference proteome</keyword>
<evidence type="ECO:0000256" key="1">
    <source>
        <dbReference type="SAM" id="SignalP"/>
    </source>
</evidence>
<dbReference type="EMBL" id="WVHS01000002">
    <property type="protein sequence ID" value="MXV15964.1"/>
    <property type="molecule type" value="Genomic_DNA"/>
</dbReference>
<gene>
    <name evidence="2" type="ORF">GS398_11660</name>
</gene>
<feature type="signal peptide" evidence="1">
    <location>
        <begin position="1"/>
        <end position="20"/>
    </location>
</feature>
<protein>
    <submittedName>
        <fullName evidence="2">DUF3500 domain-containing protein</fullName>
    </submittedName>
</protein>
<dbReference type="PANTHER" id="PTHR37489:SF1">
    <property type="entry name" value="DUF3500 DOMAIN-CONTAINING PROTEIN"/>
    <property type="match status" value="1"/>
</dbReference>
<dbReference type="PANTHER" id="PTHR37489">
    <property type="entry name" value="DUF3500 DOMAIN-CONTAINING PROTEIN"/>
    <property type="match status" value="1"/>
</dbReference>
<accession>A0A7K1XY84</accession>
<dbReference type="Pfam" id="PF12006">
    <property type="entry name" value="DUF3500"/>
    <property type="match status" value="1"/>
</dbReference>
<sequence length="340" mass="38548">MKPRLILLALCLSTSQLLHAQTDKAFNLATKFVSGLTEDQKAKALYAFESDERYNWHFVPLQNRIGVKFNELSQAQRDLALELLRAYIGDKTYQKTLDIMKMELLLHELEKREPGSWNRDPGRYSLTFFGTPAPGHAWGWRFEGHHVSFSFSSINNKVIASTPSFMGANPSIVLAGPEKGKQIFKDEAQLGFALLHKFSPEQAAKAVYTTTAPGDIITMTNRTALITPSAGIPYAELNKEQKALFMQLMSLYINRFSPRFADDMMHEIEMAGVDKLLFAWAGATVEELGKGHYYRIQGPTVLIEYDNTQNEANHVHTVVRDLKHDYGGDELLAHYKKFHY</sequence>
<comment type="caution">
    <text evidence="2">The sequence shown here is derived from an EMBL/GenBank/DDBJ whole genome shotgun (WGS) entry which is preliminary data.</text>
</comment>
<dbReference type="RefSeq" id="WP_160906928.1">
    <property type="nucleotide sequence ID" value="NZ_WVHS01000002.1"/>
</dbReference>
<dbReference type="AlphaFoldDB" id="A0A7K1XY84"/>
<keyword evidence="1" id="KW-0732">Signal</keyword>
<feature type="chain" id="PRO_5029457201" evidence="1">
    <location>
        <begin position="21"/>
        <end position="340"/>
    </location>
</feature>
<dbReference type="InterPro" id="IPR021889">
    <property type="entry name" value="DUF3500"/>
</dbReference>
<name>A0A7K1XY84_9SPHI</name>
<evidence type="ECO:0000313" key="3">
    <source>
        <dbReference type="Proteomes" id="UP000451233"/>
    </source>
</evidence>